<comment type="subcellular location">
    <subcellularLocation>
        <location evidence="1">Virion</location>
    </subcellularLocation>
</comment>
<accession>A0A514D3R9</accession>
<gene>
    <name evidence="4" type="ORF">H4RhizoLitter19220_000002</name>
</gene>
<keyword evidence="2" id="KW-0167">Capsid protein</keyword>
<proteinExistence type="predicted"/>
<evidence type="ECO:0000256" key="1">
    <source>
        <dbReference type="ARBA" id="ARBA00004328"/>
    </source>
</evidence>
<dbReference type="EMBL" id="MN033978">
    <property type="protein sequence ID" value="QDH88271.1"/>
    <property type="molecule type" value="Genomic_RNA"/>
</dbReference>
<dbReference type="GO" id="GO:0019028">
    <property type="term" value="C:viral capsid"/>
    <property type="evidence" value="ECO:0007669"/>
    <property type="project" value="UniProtKB-KW"/>
</dbReference>
<reference evidence="4" key="1">
    <citation type="submission" date="2019-05" db="EMBL/GenBank/DDBJ databases">
        <title>Metatranscriptomic reconstruction reveals RNA viruses with the potential to shape carbon cycling in soil.</title>
        <authorList>
            <person name="Starr E.P."/>
            <person name="Nuccio E."/>
            <person name="Pett-Ridge J."/>
            <person name="Banfield J.F."/>
            <person name="Firestone M.K."/>
        </authorList>
    </citation>
    <scope>NUCLEOTIDE SEQUENCE</scope>
    <source>
        <strain evidence="4">H4_Rhizo_Litter_19_scaffold_220</strain>
    </source>
</reference>
<dbReference type="Gene3D" id="3.30.380.10">
    <property type="entry name" value="MS2 Viral Coat Protein"/>
    <property type="match status" value="1"/>
</dbReference>
<dbReference type="InterPro" id="IPR015954">
    <property type="entry name" value="Phage_RNA-type_capsid"/>
</dbReference>
<dbReference type="SUPFAM" id="SSF55405">
    <property type="entry name" value="RNA bacteriophage capsid protein"/>
    <property type="match status" value="1"/>
</dbReference>
<sequence length="163" mass="17160">MSALAAIKLSSIIDHSLARLTSSATVGVDKTLNPEGFVSPGVARWVDRSGGIAIGYPAFTMSVRPPSKASRIYKVTAKVVLPTLEQTSASTMTGIQPAPTKAYDCSAVLEFMLPERSTLAERQSLFSVCASLFARTINASDGSPTDATGCPLESAVTTFEAIW</sequence>
<evidence type="ECO:0000256" key="3">
    <source>
        <dbReference type="ARBA" id="ARBA00022844"/>
    </source>
</evidence>
<evidence type="ECO:0000256" key="2">
    <source>
        <dbReference type="ARBA" id="ARBA00022561"/>
    </source>
</evidence>
<name>A0A514D3R9_9VIRU</name>
<protein>
    <submittedName>
        <fullName evidence="4">Uncharacterized protein</fullName>
    </submittedName>
</protein>
<evidence type="ECO:0000313" key="4">
    <source>
        <dbReference type="EMBL" id="QDH88271.1"/>
    </source>
</evidence>
<organism evidence="4">
    <name type="scientific">Leviviridae sp</name>
    <dbReference type="NCBI Taxonomy" id="2027243"/>
    <lineage>
        <taxon>Viruses</taxon>
        <taxon>Riboviria</taxon>
        <taxon>Orthornavirae</taxon>
        <taxon>Lenarviricota</taxon>
        <taxon>Leviviricetes</taxon>
        <taxon>Norzivirales</taxon>
        <taxon>Fiersviridae</taxon>
    </lineage>
</organism>
<keyword evidence="3" id="KW-0946">Virion</keyword>